<feature type="transmembrane region" description="Helical" evidence="6">
    <location>
        <begin position="117"/>
        <end position="136"/>
    </location>
</feature>
<proteinExistence type="inferred from homology"/>
<feature type="transmembrane region" description="Helical" evidence="6">
    <location>
        <begin position="172"/>
        <end position="192"/>
    </location>
</feature>
<feature type="domain" description="EamA" evidence="7">
    <location>
        <begin position="8"/>
        <end position="132"/>
    </location>
</feature>
<feature type="transmembrane region" description="Helical" evidence="6">
    <location>
        <begin position="63"/>
        <end position="82"/>
    </location>
</feature>
<dbReference type="Pfam" id="PF00892">
    <property type="entry name" value="EamA"/>
    <property type="match status" value="2"/>
</dbReference>
<evidence type="ECO:0000313" key="9">
    <source>
        <dbReference type="Proteomes" id="UP000635726"/>
    </source>
</evidence>
<dbReference type="EMBL" id="BMOE01000002">
    <property type="protein sequence ID" value="GGJ66715.1"/>
    <property type="molecule type" value="Genomic_DNA"/>
</dbReference>
<evidence type="ECO:0000256" key="2">
    <source>
        <dbReference type="ARBA" id="ARBA00007362"/>
    </source>
</evidence>
<dbReference type="InterPro" id="IPR050638">
    <property type="entry name" value="AA-Vitamin_Transporters"/>
</dbReference>
<reference evidence="8" key="2">
    <citation type="submission" date="2020-09" db="EMBL/GenBank/DDBJ databases">
        <authorList>
            <person name="Sun Q."/>
            <person name="Ohkuma M."/>
        </authorList>
    </citation>
    <scope>NUCLEOTIDE SEQUENCE</scope>
    <source>
        <strain evidence="8">JCM 14371</strain>
    </source>
</reference>
<name>A0A917ULP0_9DEIO</name>
<feature type="transmembrane region" description="Helical" evidence="6">
    <location>
        <begin position="142"/>
        <end position="160"/>
    </location>
</feature>
<evidence type="ECO:0000256" key="3">
    <source>
        <dbReference type="ARBA" id="ARBA00022692"/>
    </source>
</evidence>
<evidence type="ECO:0000256" key="1">
    <source>
        <dbReference type="ARBA" id="ARBA00004141"/>
    </source>
</evidence>
<protein>
    <submittedName>
        <fullName evidence="8">ABC transporter permease</fullName>
    </submittedName>
</protein>
<dbReference type="PANTHER" id="PTHR32322">
    <property type="entry name" value="INNER MEMBRANE TRANSPORTER"/>
    <property type="match status" value="1"/>
</dbReference>
<organism evidence="8 9">
    <name type="scientific">Deinococcus aquiradiocola</name>
    <dbReference type="NCBI Taxonomy" id="393059"/>
    <lineage>
        <taxon>Bacteria</taxon>
        <taxon>Thermotogati</taxon>
        <taxon>Deinococcota</taxon>
        <taxon>Deinococci</taxon>
        <taxon>Deinococcales</taxon>
        <taxon>Deinococcaceae</taxon>
        <taxon>Deinococcus</taxon>
    </lineage>
</organism>
<evidence type="ECO:0000259" key="7">
    <source>
        <dbReference type="Pfam" id="PF00892"/>
    </source>
</evidence>
<feature type="transmembrane region" description="Helical" evidence="6">
    <location>
        <begin position="35"/>
        <end position="51"/>
    </location>
</feature>
<feature type="domain" description="EamA" evidence="7">
    <location>
        <begin position="142"/>
        <end position="272"/>
    </location>
</feature>
<dbReference type="RefSeq" id="WP_188961040.1">
    <property type="nucleotide sequence ID" value="NZ_BMOE01000002.1"/>
</dbReference>
<dbReference type="AlphaFoldDB" id="A0A917ULP0"/>
<reference evidence="8" key="1">
    <citation type="journal article" date="2014" name="Int. J. Syst. Evol. Microbiol.">
        <title>Complete genome sequence of Corynebacterium casei LMG S-19264T (=DSM 44701T), isolated from a smear-ripened cheese.</title>
        <authorList>
            <consortium name="US DOE Joint Genome Institute (JGI-PGF)"/>
            <person name="Walter F."/>
            <person name="Albersmeier A."/>
            <person name="Kalinowski J."/>
            <person name="Ruckert C."/>
        </authorList>
    </citation>
    <scope>NUCLEOTIDE SEQUENCE</scope>
    <source>
        <strain evidence="8">JCM 14371</strain>
    </source>
</reference>
<accession>A0A917ULP0</accession>
<feature type="transmembrane region" description="Helical" evidence="6">
    <location>
        <begin position="204"/>
        <end position="225"/>
    </location>
</feature>
<evidence type="ECO:0000256" key="4">
    <source>
        <dbReference type="ARBA" id="ARBA00022989"/>
    </source>
</evidence>
<sequence length="288" mass="29918">MKRIHPLTLAALAPLSWGTSYLVLGQLAPLGPVTVAMLRALLAGLLLLIVARELPRGAWWWKSLLLGTLNFGLFFSTLFLSASRLTGGVAATIGAVGPLLIIAWGLLAQHRTPTRHVLGAALCGLLGVSLLVLGPGAHMDPLGVIAGLVSVASASAGYVLSSRYGTPPGTSTLTVTAWQLTWGGLMLVPAALLTEGVPALPVGVQWPLLAYLVVVTTALAYALWFRAIRHSTPVQVSLLTRLSPATAIAIDLLQGHTLSAVQWTGLALIALSFLPEPPARATPVGTAP</sequence>
<evidence type="ECO:0000313" key="8">
    <source>
        <dbReference type="EMBL" id="GGJ66715.1"/>
    </source>
</evidence>
<comment type="caution">
    <text evidence="8">The sequence shown here is derived from an EMBL/GenBank/DDBJ whole genome shotgun (WGS) entry which is preliminary data.</text>
</comment>
<evidence type="ECO:0000256" key="6">
    <source>
        <dbReference type="SAM" id="Phobius"/>
    </source>
</evidence>
<keyword evidence="3 6" id="KW-0812">Transmembrane</keyword>
<dbReference type="GO" id="GO:0016020">
    <property type="term" value="C:membrane"/>
    <property type="evidence" value="ECO:0007669"/>
    <property type="project" value="UniProtKB-SubCell"/>
</dbReference>
<keyword evidence="4 6" id="KW-1133">Transmembrane helix</keyword>
<keyword evidence="5 6" id="KW-0472">Membrane</keyword>
<dbReference type="Proteomes" id="UP000635726">
    <property type="component" value="Unassembled WGS sequence"/>
</dbReference>
<dbReference type="InterPro" id="IPR000620">
    <property type="entry name" value="EamA_dom"/>
</dbReference>
<dbReference type="SUPFAM" id="SSF103481">
    <property type="entry name" value="Multidrug resistance efflux transporter EmrE"/>
    <property type="match status" value="2"/>
</dbReference>
<gene>
    <name evidence="8" type="ORF">GCM10008939_08560</name>
</gene>
<comment type="subcellular location">
    <subcellularLocation>
        <location evidence="1">Membrane</location>
        <topology evidence="1">Multi-pass membrane protein</topology>
    </subcellularLocation>
</comment>
<dbReference type="PANTHER" id="PTHR32322:SF2">
    <property type="entry name" value="EAMA DOMAIN-CONTAINING PROTEIN"/>
    <property type="match status" value="1"/>
</dbReference>
<evidence type="ECO:0000256" key="5">
    <source>
        <dbReference type="ARBA" id="ARBA00023136"/>
    </source>
</evidence>
<dbReference type="InterPro" id="IPR037185">
    <property type="entry name" value="EmrE-like"/>
</dbReference>
<feature type="transmembrane region" description="Helical" evidence="6">
    <location>
        <begin position="88"/>
        <end position="108"/>
    </location>
</feature>
<keyword evidence="9" id="KW-1185">Reference proteome</keyword>
<comment type="similarity">
    <text evidence="2">Belongs to the EamA transporter family.</text>
</comment>